<proteinExistence type="predicted"/>
<evidence type="ECO:0000313" key="1">
    <source>
        <dbReference type="EnsemblMetazoa" id="Aqu2.1.23475_001"/>
    </source>
</evidence>
<organism evidence="1">
    <name type="scientific">Amphimedon queenslandica</name>
    <name type="common">Sponge</name>
    <dbReference type="NCBI Taxonomy" id="400682"/>
    <lineage>
        <taxon>Eukaryota</taxon>
        <taxon>Metazoa</taxon>
        <taxon>Porifera</taxon>
        <taxon>Demospongiae</taxon>
        <taxon>Heteroscleromorpha</taxon>
        <taxon>Haplosclerida</taxon>
        <taxon>Niphatidae</taxon>
        <taxon>Amphimedon</taxon>
    </lineage>
</organism>
<dbReference type="AlphaFoldDB" id="A0A1X7U6T4"/>
<protein>
    <submittedName>
        <fullName evidence="1">Uncharacterized protein</fullName>
    </submittedName>
</protein>
<accession>A0A1X7U6T4</accession>
<dbReference type="EnsemblMetazoa" id="Aqu2.1.23475_001">
    <property type="protein sequence ID" value="Aqu2.1.23475_001"/>
    <property type="gene ID" value="Aqu2.1.23475"/>
</dbReference>
<dbReference type="InParanoid" id="A0A1X7U6T4"/>
<reference evidence="1" key="1">
    <citation type="submission" date="2017-05" db="UniProtKB">
        <authorList>
            <consortium name="EnsemblMetazoa"/>
        </authorList>
    </citation>
    <scope>IDENTIFICATION</scope>
</reference>
<name>A0A1X7U6T4_AMPQE</name>
<sequence>MVSGIILYQVPVITTPHLVEGTLEAFIDFQYNKYCIGTVPQLVLLHINNEKYNCSLVSPTTICTSIITADINDANVTINISKVLEYGTTYSVEMSLYTINNIGSNNFTFKFNIESYVVNIASPDVINSIPYSSSYVTFSSYDISSSYATCSSDYVTPSSLSEDAAIQSNEAYGISLPGKASGMMQSNIAYESISMALQTNAIYEQVDIIVYEKTK</sequence>